<evidence type="ECO:0000313" key="5">
    <source>
        <dbReference type="Proteomes" id="UP000262582"/>
    </source>
</evidence>
<dbReference type="RefSeq" id="WP_226805966.1">
    <property type="nucleotide sequence ID" value="NZ_CP032097.1"/>
</dbReference>
<dbReference type="Gene3D" id="3.40.190.10">
    <property type="entry name" value="Periplasmic binding protein-like II"/>
    <property type="match status" value="2"/>
</dbReference>
<accession>A0ABM6YMF0</accession>
<reference evidence="4 5" key="1">
    <citation type="submission" date="2018-08" db="EMBL/GenBank/DDBJ databases">
        <title>Complete genome of the Arcobacter ellisii type strain LMG 26155.</title>
        <authorList>
            <person name="Miller W.G."/>
            <person name="Yee E."/>
            <person name="Bono J.L."/>
        </authorList>
    </citation>
    <scope>NUCLEOTIDE SEQUENCE [LARGE SCALE GENOMIC DNA]</scope>
    <source>
        <strain evidence="4 5">LMG 26155</strain>
    </source>
</reference>
<name>A0ABM6YMF0_9BACT</name>
<dbReference type="NCBIfam" id="TIGR01098">
    <property type="entry name" value="3A0109s03R"/>
    <property type="match status" value="1"/>
</dbReference>
<dbReference type="PANTHER" id="PTHR35841:SF1">
    <property type="entry name" value="PHOSPHONATES-BINDING PERIPLASMIC PROTEIN"/>
    <property type="match status" value="1"/>
</dbReference>
<keyword evidence="5" id="KW-1185">Reference proteome</keyword>
<dbReference type="Pfam" id="PF12974">
    <property type="entry name" value="Phosphonate-bd"/>
    <property type="match status" value="1"/>
</dbReference>
<dbReference type="Proteomes" id="UP000262582">
    <property type="component" value="Chromosome"/>
</dbReference>
<feature type="chain" id="PRO_5045864782" evidence="3">
    <location>
        <begin position="20"/>
        <end position="299"/>
    </location>
</feature>
<dbReference type="CDD" id="cd01071">
    <property type="entry name" value="PBP2_PhnD_like"/>
    <property type="match status" value="1"/>
</dbReference>
<proteinExistence type="inferred from homology"/>
<evidence type="ECO:0000256" key="2">
    <source>
        <dbReference type="ARBA" id="ARBA00022729"/>
    </source>
</evidence>
<evidence type="ECO:0000256" key="1">
    <source>
        <dbReference type="ARBA" id="ARBA00007162"/>
    </source>
</evidence>
<dbReference type="PANTHER" id="PTHR35841">
    <property type="entry name" value="PHOSPHONATES-BINDING PERIPLASMIC PROTEIN"/>
    <property type="match status" value="1"/>
</dbReference>
<dbReference type="SUPFAM" id="SSF53850">
    <property type="entry name" value="Periplasmic binding protein-like II"/>
    <property type="match status" value="1"/>
</dbReference>
<sequence>MIKKLILILFILFFFNSCEDTSIKYSPTYQKDKVIIDKKVYIFGVHPLYNPKHLFEIYQPLVDYLNKNLKDVRIELEASRNYDSFNEKLSLKHFDFALPNPYQTLESLKYGYKVFAKMAGDENFRGIILARKDSDIKSFEDVKGKKISYPASTALAATLLPQYFLYENGIDVNKDIENIYVGSQESALMNIYLKTTDLCATWTQPWEKFKKERPEIANEMKVLWETKSLPNNALVAKEDMPKELVEKISKLILELNTNPEGELILYRINLTHFEKADENTYNIVKDFITDFEQNIREIK</sequence>
<feature type="signal peptide" evidence="3">
    <location>
        <begin position="1"/>
        <end position="19"/>
    </location>
</feature>
<keyword evidence="2 3" id="KW-0732">Signal</keyword>
<evidence type="ECO:0000313" key="4">
    <source>
        <dbReference type="EMBL" id="AXX95272.1"/>
    </source>
</evidence>
<gene>
    <name evidence="4" type="ORF">AELL_1614</name>
</gene>
<dbReference type="EMBL" id="CP032097">
    <property type="protein sequence ID" value="AXX95272.1"/>
    <property type="molecule type" value="Genomic_DNA"/>
</dbReference>
<dbReference type="InterPro" id="IPR005770">
    <property type="entry name" value="PhnD"/>
</dbReference>
<comment type="similarity">
    <text evidence="1">Belongs to the phosphate/phosphite/phosphonate binding protein family.</text>
</comment>
<organism evidence="4 5">
    <name type="scientific">Arcobacter ellisii</name>
    <dbReference type="NCBI Taxonomy" id="913109"/>
    <lineage>
        <taxon>Bacteria</taxon>
        <taxon>Pseudomonadati</taxon>
        <taxon>Campylobacterota</taxon>
        <taxon>Epsilonproteobacteria</taxon>
        <taxon>Campylobacterales</taxon>
        <taxon>Arcobacteraceae</taxon>
        <taxon>Arcobacter</taxon>
    </lineage>
</organism>
<evidence type="ECO:0000256" key="3">
    <source>
        <dbReference type="SAM" id="SignalP"/>
    </source>
</evidence>
<protein>
    <submittedName>
        <fullName evidence="4">Phosphonate ABC transporter, periplasmic substrate-binding protein</fullName>
    </submittedName>
</protein>